<feature type="domain" description="Archaeal Type IV pilin N-terminal" evidence="2">
    <location>
        <begin position="14"/>
        <end position="91"/>
    </location>
</feature>
<dbReference type="AlphaFoldDB" id="A0A0E3S3Q3"/>
<dbReference type="STRING" id="1434111.MSLAZ_0107"/>
<organism evidence="3 4">
    <name type="scientific">Methanosarcina lacustris Z-7289</name>
    <dbReference type="NCBI Taxonomy" id="1434111"/>
    <lineage>
        <taxon>Archaea</taxon>
        <taxon>Methanobacteriati</taxon>
        <taxon>Methanobacteriota</taxon>
        <taxon>Stenosarchaea group</taxon>
        <taxon>Methanomicrobia</taxon>
        <taxon>Methanosarcinales</taxon>
        <taxon>Methanosarcinaceae</taxon>
        <taxon>Methanosarcina</taxon>
    </lineage>
</organism>
<evidence type="ECO:0000313" key="3">
    <source>
        <dbReference type="EMBL" id="AKB73368.1"/>
    </source>
</evidence>
<keyword evidence="4" id="KW-1185">Reference proteome</keyword>
<dbReference type="PANTHER" id="PTHR38138">
    <property type="entry name" value="VNG6441H"/>
    <property type="match status" value="1"/>
</dbReference>
<dbReference type="Proteomes" id="UP000033072">
    <property type="component" value="Chromosome"/>
</dbReference>
<dbReference type="Pfam" id="PF07790">
    <property type="entry name" value="Pilin_N"/>
    <property type="match status" value="1"/>
</dbReference>
<gene>
    <name evidence="3" type="ORF">MSLAZ_0107</name>
</gene>
<dbReference type="EMBL" id="CP009515">
    <property type="protein sequence ID" value="AKB73368.1"/>
    <property type="molecule type" value="Genomic_DNA"/>
</dbReference>
<sequence length="337" mass="37362">MVGKKYREFGQDCQAVSEVIGQVLMLAIVVLAFSSIAMLVFSEGGVVNPPHTPKADLQETIDTDTNTVKIFHVGGEAIDLEDVKIVLNINGEQEEFNVSSDGVSCSSTNNVLMVGDNIEINTSQRGIDLNSTDTIDMYFVHTGSDQVIQRVMLQSGNEEIEMEEHDGKSLFDYWITPYPNGSAINEIGASSPTIKVDEPKDEQFIEFMPPKGSPGSKYEEFTFGINALELGINNSFNATLKIDYWRHDSSSDDIVLKLNDGAPDNWTQIDKWEYNGKPGSKKGWVMDTRTIPLNGNVSNNTELENIKIRFVPSTKSGSENWNKALLIDFIGIHIKNL</sequence>
<dbReference type="PANTHER" id="PTHR38138:SF1">
    <property type="entry name" value="ARCHAEAL TYPE IV PILIN N-TERMINAL DOMAIN-CONTAINING PROTEIN"/>
    <property type="match status" value="1"/>
</dbReference>
<evidence type="ECO:0000313" key="4">
    <source>
        <dbReference type="Proteomes" id="UP000033072"/>
    </source>
</evidence>
<dbReference type="InterPro" id="IPR012859">
    <property type="entry name" value="Pilin_N_archaeal"/>
</dbReference>
<protein>
    <recommendedName>
        <fullName evidence="2">Archaeal Type IV pilin N-terminal domain-containing protein</fullName>
    </recommendedName>
</protein>
<feature type="transmembrane region" description="Helical" evidence="1">
    <location>
        <begin position="20"/>
        <end position="41"/>
    </location>
</feature>
<evidence type="ECO:0000256" key="1">
    <source>
        <dbReference type="SAM" id="Phobius"/>
    </source>
</evidence>
<evidence type="ECO:0000259" key="2">
    <source>
        <dbReference type="Pfam" id="PF07790"/>
    </source>
</evidence>
<dbReference type="KEGG" id="mls:MSLAZ_0107"/>
<keyword evidence="1" id="KW-0812">Transmembrane</keyword>
<reference evidence="3 4" key="1">
    <citation type="submission" date="2014-07" db="EMBL/GenBank/DDBJ databases">
        <title>Methanogenic archaea and the global carbon cycle.</title>
        <authorList>
            <person name="Henriksen J.R."/>
            <person name="Luke J."/>
            <person name="Reinhart S."/>
            <person name="Benedict M.N."/>
            <person name="Youngblut N.D."/>
            <person name="Metcalf M.E."/>
            <person name="Whitaker R.J."/>
            <person name="Metcalf W.W."/>
        </authorList>
    </citation>
    <scope>NUCLEOTIDE SEQUENCE [LARGE SCALE GENOMIC DNA]</scope>
    <source>
        <strain evidence="3 4">Z-7289</strain>
    </source>
</reference>
<accession>A0A0E3S3Q3</accession>
<proteinExistence type="predicted"/>
<dbReference type="PATRIC" id="fig|1434111.4.peg.128"/>
<name>A0A0E3S3Q3_9EURY</name>
<keyword evidence="1" id="KW-1133">Transmembrane helix</keyword>
<dbReference type="HOGENOM" id="CLU_074281_0_0_2"/>
<keyword evidence="1" id="KW-0472">Membrane</keyword>